<evidence type="ECO:0000259" key="2">
    <source>
        <dbReference type="Pfam" id="PF06429"/>
    </source>
</evidence>
<keyword evidence="3" id="KW-0282">Flagellum</keyword>
<protein>
    <submittedName>
        <fullName evidence="3">Flagellar basal-body rod protein FlgC</fullName>
    </submittedName>
</protein>
<dbReference type="OrthoDB" id="9794148at2"/>
<sequence>MGMFDAINNAGSGLVVYRKWLDAVSDNVSNINDVSPTSGPAFQARYVVAQAQDYGNAGGAKVGGIELGSAEGRLVYQPDNPLADKDGNVRLPDIDLADQMGQLIIAQRAYQANLSVVQRAQDAYQAALGLGK</sequence>
<reference evidence="3 4" key="1">
    <citation type="submission" date="2019-06" db="EMBL/GenBank/DDBJ databases">
        <title>Sequencing the genomes of 1000 actinobacteria strains.</title>
        <authorList>
            <person name="Klenk H.-P."/>
        </authorList>
    </citation>
    <scope>NUCLEOTIDE SEQUENCE [LARGE SCALE GENOMIC DNA]</scope>
    <source>
        <strain evidence="3 4">DSM 18082</strain>
    </source>
</reference>
<accession>A0A542Z9J2</accession>
<dbReference type="EMBL" id="VFOQ01000002">
    <property type="protein sequence ID" value="TQL56973.1"/>
    <property type="molecule type" value="Genomic_DNA"/>
</dbReference>
<dbReference type="Proteomes" id="UP000319514">
    <property type="component" value="Unassembled WGS sequence"/>
</dbReference>
<keyword evidence="3" id="KW-0969">Cilium</keyword>
<evidence type="ECO:0000256" key="1">
    <source>
        <dbReference type="ARBA" id="ARBA00009677"/>
    </source>
</evidence>
<comment type="similarity">
    <text evidence="1">Belongs to the flagella basal body rod proteins family.</text>
</comment>
<comment type="caution">
    <text evidence="3">The sequence shown here is derived from an EMBL/GenBank/DDBJ whole genome shotgun (WGS) entry which is preliminary data.</text>
</comment>
<dbReference type="RefSeq" id="WP_141790325.1">
    <property type="nucleotide sequence ID" value="NZ_BAAAKX010000015.1"/>
</dbReference>
<proteinExistence type="inferred from homology"/>
<keyword evidence="4" id="KW-1185">Reference proteome</keyword>
<organism evidence="3 4">
    <name type="scientific">Oryzihumus leptocrescens</name>
    <dbReference type="NCBI Taxonomy" id="297536"/>
    <lineage>
        <taxon>Bacteria</taxon>
        <taxon>Bacillati</taxon>
        <taxon>Actinomycetota</taxon>
        <taxon>Actinomycetes</taxon>
        <taxon>Micrococcales</taxon>
        <taxon>Intrasporangiaceae</taxon>
        <taxon>Oryzihumus</taxon>
    </lineage>
</organism>
<evidence type="ECO:0000313" key="4">
    <source>
        <dbReference type="Proteomes" id="UP000319514"/>
    </source>
</evidence>
<name>A0A542Z9J2_9MICO</name>
<dbReference type="AlphaFoldDB" id="A0A542Z9J2"/>
<gene>
    <name evidence="3" type="ORF">FB474_3741</name>
</gene>
<feature type="domain" description="Flagellar basal-body/hook protein C-terminal" evidence="2">
    <location>
        <begin position="88"/>
        <end position="129"/>
    </location>
</feature>
<evidence type="ECO:0000313" key="3">
    <source>
        <dbReference type="EMBL" id="TQL56973.1"/>
    </source>
</evidence>
<dbReference type="Pfam" id="PF06429">
    <property type="entry name" value="Flg_bbr_C"/>
    <property type="match status" value="1"/>
</dbReference>
<keyword evidence="3" id="KW-0966">Cell projection</keyword>
<dbReference type="InterPro" id="IPR010930">
    <property type="entry name" value="Flg_bb/hook_C_dom"/>
</dbReference>